<feature type="region of interest" description="Disordered" evidence="2">
    <location>
        <begin position="1"/>
        <end position="23"/>
    </location>
</feature>
<dbReference type="SMART" id="SM00829">
    <property type="entry name" value="PKS_ER"/>
    <property type="match status" value="1"/>
</dbReference>
<organism evidence="4">
    <name type="scientific">Ganoderma boninense</name>
    <dbReference type="NCBI Taxonomy" id="34458"/>
    <lineage>
        <taxon>Eukaryota</taxon>
        <taxon>Fungi</taxon>
        <taxon>Dikarya</taxon>
        <taxon>Basidiomycota</taxon>
        <taxon>Agaricomycotina</taxon>
        <taxon>Agaricomycetes</taxon>
        <taxon>Polyporales</taxon>
        <taxon>Polyporaceae</taxon>
        <taxon>Ganoderma</taxon>
    </lineage>
</organism>
<evidence type="ECO:0000313" key="4">
    <source>
        <dbReference type="EMBL" id="VWO96709.1"/>
    </source>
</evidence>
<dbReference type="InterPro" id="IPR036291">
    <property type="entry name" value="NAD(P)-bd_dom_sf"/>
</dbReference>
<dbReference type="AlphaFoldDB" id="A0A5K1JWI4"/>
<dbReference type="Pfam" id="PF13602">
    <property type="entry name" value="ADH_zinc_N_2"/>
    <property type="match status" value="1"/>
</dbReference>
<dbReference type="InterPro" id="IPR000868">
    <property type="entry name" value="Isochorismatase-like_dom"/>
</dbReference>
<dbReference type="EMBL" id="LR725856">
    <property type="protein sequence ID" value="VWO96709.1"/>
    <property type="molecule type" value="Genomic_DNA"/>
</dbReference>
<dbReference type="CDD" id="cd00431">
    <property type="entry name" value="cysteine_hydrolases"/>
    <property type="match status" value="1"/>
</dbReference>
<feature type="domain" description="Enoyl reductase (ER)" evidence="3">
    <location>
        <begin position="35"/>
        <end position="343"/>
    </location>
</feature>
<evidence type="ECO:0000256" key="2">
    <source>
        <dbReference type="SAM" id="MobiDB-lite"/>
    </source>
</evidence>
<evidence type="ECO:0000259" key="3">
    <source>
        <dbReference type="SMART" id="SM00829"/>
    </source>
</evidence>
<dbReference type="CDD" id="cd08267">
    <property type="entry name" value="MDR1"/>
    <property type="match status" value="1"/>
</dbReference>
<proteinExistence type="inferred from homology"/>
<dbReference type="InterPro" id="IPR036380">
    <property type="entry name" value="Isochorismatase-like_sf"/>
</dbReference>
<comment type="similarity">
    <text evidence="1">Belongs to the isochorismatase family.</text>
</comment>
<dbReference type="SUPFAM" id="SSF52499">
    <property type="entry name" value="Isochorismatase-like hydrolases"/>
    <property type="match status" value="1"/>
</dbReference>
<dbReference type="PANTHER" id="PTHR44013:SF1">
    <property type="entry name" value="ZINC-TYPE ALCOHOL DEHYDROGENASE-LIKE PROTEIN C16A3.02C"/>
    <property type="match status" value="1"/>
</dbReference>
<dbReference type="InterPro" id="IPR011032">
    <property type="entry name" value="GroES-like_sf"/>
</dbReference>
<dbReference type="InterPro" id="IPR052733">
    <property type="entry name" value="Chloroplast_QOR"/>
</dbReference>
<dbReference type="Pfam" id="PF00857">
    <property type="entry name" value="Isochorismatase"/>
    <property type="match status" value="1"/>
</dbReference>
<dbReference type="GO" id="GO:0016491">
    <property type="term" value="F:oxidoreductase activity"/>
    <property type="evidence" value="ECO:0007669"/>
    <property type="project" value="InterPro"/>
</dbReference>
<accession>A0A5K1JWI4</accession>
<dbReference type="SUPFAM" id="SSF50129">
    <property type="entry name" value="GroES-like"/>
    <property type="match status" value="1"/>
</dbReference>
<dbReference type="Gene3D" id="3.40.50.720">
    <property type="entry name" value="NAD(P)-binding Rossmann-like Domain"/>
    <property type="match status" value="1"/>
</dbReference>
<dbReference type="PANTHER" id="PTHR44013">
    <property type="entry name" value="ZINC-TYPE ALCOHOL DEHYDROGENASE-LIKE PROTEIN C16A3.02C"/>
    <property type="match status" value="1"/>
</dbReference>
<name>A0A5K1JWI4_9APHY</name>
<dbReference type="SUPFAM" id="SSF51735">
    <property type="entry name" value="NAD(P)-binding Rossmann-fold domains"/>
    <property type="match status" value="1"/>
</dbReference>
<protein>
    <submittedName>
        <fullName evidence="4">Polyketide synthetase protein</fullName>
    </submittedName>
</protein>
<dbReference type="Gene3D" id="3.90.180.10">
    <property type="entry name" value="Medium-chain alcohol dehydrogenases, catalytic domain"/>
    <property type="match status" value="1"/>
</dbReference>
<dbReference type="Gene3D" id="3.40.50.850">
    <property type="entry name" value="Isochorismatase-like"/>
    <property type="match status" value="1"/>
</dbReference>
<sequence length="657" mass="71128">MTTDDAPAPTSAVPSKPTGPTMKSWRVTASGEPAKVLQFGDVPVPKLKKGDILVKVQAAALNPVGYKSIKWVPSFVARRSKAHEFDLTGVVVDANHTEFKEGDEIIGVNPVPSVYLNGYGALAEYTKVSAARAVIRPKNVSPIQASGFPIAGLTAYQALFHIAKLEEGQSVFINGGSTSVGSFAIQLAKVKGARVAASASGKNEQYVRGLGADEPLHEQLIASNPNPKYHVFLEAVGTIDPTLFIESEKYLAPGGVFLSVGPQGSGYLKFLWKVLLQPSWLGGTKRTWKIISVDPTKKDLEDFAKLVEQGKVKPLVDSVYSFEDALKAYERLQTGRATGKVVVKVDPSSDILIFSMVQSPKVTVATEYGNAASFWVEYPNGLVDVSRRSHLPKGELARGSIAQDEDVPIPPLLKEVQLDIPVDGDRVVRLAKKQSANRDHRHAEVSASCHLLERFGDYFFLHPDLRDHPSGLACVIPLMNVVPALRSAGVKILWVNWGLTDHELTTIPPSLVRGFMKGGRGGFGAELAGGFGRLLMRGEFNSDLYGPLQSLYEEGRREGTDVWIHKNRMSGIWGGQSALDLYLQEHGITTLFFAGVNADQCVLGTLVDAYYRGYDCITVEDCVATTSPAGGLENVLYNAGRSYGFVTSSERIIEAAS</sequence>
<evidence type="ECO:0000256" key="1">
    <source>
        <dbReference type="ARBA" id="ARBA00006336"/>
    </source>
</evidence>
<dbReference type="InterPro" id="IPR020843">
    <property type="entry name" value="ER"/>
</dbReference>
<reference evidence="4" key="1">
    <citation type="submission" date="2019-10" db="EMBL/GenBank/DDBJ databases">
        <authorList>
            <person name="Nor Muhammad N."/>
        </authorList>
    </citation>
    <scope>NUCLEOTIDE SEQUENCE</scope>
</reference>
<gene>
    <name evidence="4" type="primary">B9JV05</name>
</gene>